<proteinExistence type="predicted"/>
<gene>
    <name evidence="2" type="ORF">Mettu_3736</name>
</gene>
<dbReference type="STRING" id="697282.Mettu_3736"/>
<evidence type="ECO:0000256" key="1">
    <source>
        <dbReference type="SAM" id="MobiDB-lite"/>
    </source>
</evidence>
<protein>
    <submittedName>
        <fullName evidence="2">Uncharacterized protein</fullName>
    </submittedName>
</protein>
<dbReference type="AlphaFoldDB" id="G3J068"/>
<keyword evidence="3" id="KW-1185">Reference proteome</keyword>
<evidence type="ECO:0000313" key="2">
    <source>
        <dbReference type="EMBL" id="EGW20590.1"/>
    </source>
</evidence>
<sequence length="72" mass="7905">MLCVVTRSGTLQRPEPQSGYPRSHAPRGNAVPDALRPVYGVARLDRIPTQSVGTISLYFRKLLPTLSLLGCR</sequence>
<name>G3J068_METTV</name>
<dbReference type="HOGENOM" id="CLU_2717810_0_0_6"/>
<dbReference type="Proteomes" id="UP000004664">
    <property type="component" value="Unassembled WGS sequence"/>
</dbReference>
<reference evidence="2 3" key="1">
    <citation type="submission" date="2011-06" db="EMBL/GenBank/DDBJ databases">
        <title>Genomic sequence of Methylobacter tundripaludum SV96.</title>
        <authorList>
            <consortium name="US DOE Joint Genome Institute"/>
            <person name="Lucas S."/>
            <person name="Han J."/>
            <person name="Lapidus A."/>
            <person name="Cheng J.-F."/>
            <person name="Goodwin L."/>
            <person name="Pitluck S."/>
            <person name="Held B."/>
            <person name="Detter J.C."/>
            <person name="Han C."/>
            <person name="Tapia R."/>
            <person name="Land M."/>
            <person name="Hauser L."/>
            <person name="Kyrpides N."/>
            <person name="Ivanova N."/>
            <person name="Ovchinnikova G."/>
            <person name="Pagani I."/>
            <person name="Klotz M.G."/>
            <person name="Dispirito A.A."/>
            <person name="Murrell J.C."/>
            <person name="Dunfield P."/>
            <person name="Kalyuzhnaya M.G."/>
            <person name="Svenning M."/>
            <person name="Trotsenko Y.A."/>
            <person name="Stein L.Y."/>
            <person name="Woyke T."/>
        </authorList>
    </citation>
    <scope>NUCLEOTIDE SEQUENCE [LARGE SCALE GENOMIC DNA]</scope>
    <source>
        <strain evidence="3">ATCC BAA-1195 / DSM 17260 / SV96</strain>
    </source>
</reference>
<organism evidence="2 3">
    <name type="scientific">Methylobacter tundripaludum (strain ATCC BAA-1195 / DSM 17260 / SV96)</name>
    <dbReference type="NCBI Taxonomy" id="697282"/>
    <lineage>
        <taxon>Bacteria</taxon>
        <taxon>Pseudomonadati</taxon>
        <taxon>Pseudomonadota</taxon>
        <taxon>Gammaproteobacteria</taxon>
        <taxon>Methylococcales</taxon>
        <taxon>Methylococcaceae</taxon>
        <taxon>Methylobacter</taxon>
    </lineage>
</organism>
<accession>G3J068</accession>
<dbReference type="EMBL" id="JH109153">
    <property type="protein sequence ID" value="EGW20590.1"/>
    <property type="molecule type" value="Genomic_DNA"/>
</dbReference>
<evidence type="ECO:0000313" key="3">
    <source>
        <dbReference type="Proteomes" id="UP000004664"/>
    </source>
</evidence>
<feature type="region of interest" description="Disordered" evidence="1">
    <location>
        <begin position="1"/>
        <end position="29"/>
    </location>
</feature>